<dbReference type="CDD" id="cd14727">
    <property type="entry name" value="ChanN-like"/>
    <property type="match status" value="1"/>
</dbReference>
<dbReference type="KEGG" id="tbv:H9L17_15420"/>
<proteinExistence type="predicted"/>
<dbReference type="SUPFAM" id="SSF159501">
    <property type="entry name" value="EreA/ChaN-like"/>
    <property type="match status" value="1"/>
</dbReference>
<dbReference type="AlphaFoldDB" id="A0A7G9QT52"/>
<keyword evidence="4" id="KW-1185">Reference proteome</keyword>
<dbReference type="Proteomes" id="UP000515977">
    <property type="component" value="Chromosome"/>
</dbReference>
<dbReference type="Gene3D" id="3.40.50.11550">
    <property type="match status" value="2"/>
</dbReference>
<name>A0A7G9QT52_9GAMM</name>
<keyword evidence="3" id="KW-0449">Lipoprotein</keyword>
<dbReference type="PROSITE" id="PS51257">
    <property type="entry name" value="PROKAR_LIPOPROTEIN"/>
    <property type="match status" value="1"/>
</dbReference>
<sequence>MARTPPYPPPMRPHLLLLPFVFAVALAACRHAPPAPPASEPVLLLGEVHDSAAGHAARAALLRGKIEAGWRPAIAMEQFDTAQQPALDAAIAECADADCVIARAAPPKASWTWAYYKPVIALALEYKLPLLAANLSRADASQVVKDGFAAALPAELIAHYQLGALPADVLAAQEREVRDSHCGMLPEAMVSPMAKAQIARDVVMAETLRTHAASGVVLIAGNGHVRGDIAVPFWLRRDGLHPHAVGFLEPAADAAAFDEAHRIPATQRPDPCAGFKAPTPAG</sequence>
<accession>A0A7G9QT52</accession>
<organism evidence="3 4">
    <name type="scientific">Thermomonas brevis</name>
    <dbReference type="NCBI Taxonomy" id="215691"/>
    <lineage>
        <taxon>Bacteria</taxon>
        <taxon>Pseudomonadati</taxon>
        <taxon>Pseudomonadota</taxon>
        <taxon>Gammaproteobacteria</taxon>
        <taxon>Lysobacterales</taxon>
        <taxon>Lysobacteraceae</taxon>
        <taxon>Thermomonas</taxon>
    </lineage>
</organism>
<evidence type="ECO:0000256" key="1">
    <source>
        <dbReference type="SAM" id="SignalP"/>
    </source>
</evidence>
<feature type="chain" id="PRO_5028901987" evidence="1">
    <location>
        <begin position="28"/>
        <end position="282"/>
    </location>
</feature>
<dbReference type="Pfam" id="PF04187">
    <property type="entry name" value="Cofac_haem_bdg"/>
    <property type="match status" value="1"/>
</dbReference>
<gene>
    <name evidence="3" type="ORF">H9L17_15420</name>
</gene>
<dbReference type="EMBL" id="CP060711">
    <property type="protein sequence ID" value="QNN46527.1"/>
    <property type="molecule type" value="Genomic_DNA"/>
</dbReference>
<evidence type="ECO:0000313" key="4">
    <source>
        <dbReference type="Proteomes" id="UP000515977"/>
    </source>
</evidence>
<dbReference type="InterPro" id="IPR007314">
    <property type="entry name" value="Cofac_haem-bd_dom"/>
</dbReference>
<feature type="domain" description="Haem-binding uptake Tiki superfamily ChaN" evidence="2">
    <location>
        <begin position="40"/>
        <end position="233"/>
    </location>
</feature>
<reference evidence="3 4" key="1">
    <citation type="submission" date="2020-08" db="EMBL/GenBank/DDBJ databases">
        <title>Genome sequence of Thermomonas brevis KACC 16975T.</title>
        <authorList>
            <person name="Hyun D.-W."/>
            <person name="Bae J.-W."/>
        </authorList>
    </citation>
    <scope>NUCLEOTIDE SEQUENCE [LARGE SCALE GENOMIC DNA]</scope>
    <source>
        <strain evidence="3 4">KACC 16975</strain>
    </source>
</reference>
<protein>
    <submittedName>
        <fullName evidence="3">ChaN family lipoprotein</fullName>
    </submittedName>
</protein>
<evidence type="ECO:0000259" key="2">
    <source>
        <dbReference type="Pfam" id="PF04187"/>
    </source>
</evidence>
<feature type="signal peptide" evidence="1">
    <location>
        <begin position="1"/>
        <end position="27"/>
    </location>
</feature>
<keyword evidence="1" id="KW-0732">Signal</keyword>
<evidence type="ECO:0000313" key="3">
    <source>
        <dbReference type="EMBL" id="QNN46527.1"/>
    </source>
</evidence>